<dbReference type="Pfam" id="PF00702">
    <property type="entry name" value="Hydrolase"/>
    <property type="match status" value="1"/>
</dbReference>
<dbReference type="EMBL" id="JBHRYA010000003">
    <property type="protein sequence ID" value="MFC3715528.1"/>
    <property type="molecule type" value="Genomic_DNA"/>
</dbReference>
<dbReference type="RefSeq" id="WP_386742636.1">
    <property type="nucleotide sequence ID" value="NZ_JBHRYA010000003.1"/>
</dbReference>
<protein>
    <submittedName>
        <fullName evidence="1">HAD family hydrolase</fullName>
        <ecNumber evidence="1">3.1.3.-</ecNumber>
    </submittedName>
</protein>
<keyword evidence="1" id="KW-0378">Hydrolase</keyword>
<dbReference type="Proteomes" id="UP001595705">
    <property type="component" value="Unassembled WGS sequence"/>
</dbReference>
<reference evidence="2" key="1">
    <citation type="journal article" date="2019" name="Int. J. Syst. Evol. Microbiol.">
        <title>The Global Catalogue of Microorganisms (GCM) 10K type strain sequencing project: providing services to taxonomists for standard genome sequencing and annotation.</title>
        <authorList>
            <consortium name="The Broad Institute Genomics Platform"/>
            <consortium name="The Broad Institute Genome Sequencing Center for Infectious Disease"/>
            <person name="Wu L."/>
            <person name="Ma J."/>
        </authorList>
    </citation>
    <scope>NUCLEOTIDE SEQUENCE [LARGE SCALE GENOMIC DNA]</scope>
    <source>
        <strain evidence="2">KCTC 42441</strain>
    </source>
</reference>
<comment type="caution">
    <text evidence="1">The sequence shown here is derived from an EMBL/GenBank/DDBJ whole genome shotgun (WGS) entry which is preliminary data.</text>
</comment>
<dbReference type="InterPro" id="IPR023214">
    <property type="entry name" value="HAD_sf"/>
</dbReference>
<name>A0ABV7XJR2_9GAMM</name>
<organism evidence="1 2">
    <name type="scientific">Luteimonas soli</name>
    <dbReference type="NCBI Taxonomy" id="1648966"/>
    <lineage>
        <taxon>Bacteria</taxon>
        <taxon>Pseudomonadati</taxon>
        <taxon>Pseudomonadota</taxon>
        <taxon>Gammaproteobacteria</taxon>
        <taxon>Lysobacterales</taxon>
        <taxon>Lysobacteraceae</taxon>
        <taxon>Luteimonas</taxon>
    </lineage>
</organism>
<accession>A0ABV7XJR2</accession>
<dbReference type="SUPFAM" id="SSF56784">
    <property type="entry name" value="HAD-like"/>
    <property type="match status" value="1"/>
</dbReference>
<sequence>MLDRDPATDVVFLLDVDNTLLDNDRFKADLDARLRRDFGNDAGDDYWQLYERERKRLGYADYLAALQAFREGREDDPDLLRMSGYMLDYPFAERVYPGALEAVERLHALGTPVVLSDGDVVFQPRKVQRSGLWEAMRGRVLIYLHKQHMLDAVQRRYPARHYVMVDDKPALLAQMKDVMGDRLTTVFVRQGHYADEAAGRTIDPAPDLAIDDIGELATFDLQQFGPRACRQAAPGGPTEFATH</sequence>
<dbReference type="Gene3D" id="1.10.286.50">
    <property type="match status" value="1"/>
</dbReference>
<proteinExistence type="predicted"/>
<dbReference type="EC" id="3.1.3.-" evidence="1"/>
<gene>
    <name evidence="1" type="ORF">ACFONC_05115</name>
</gene>
<keyword evidence="2" id="KW-1185">Reference proteome</keyword>
<dbReference type="GO" id="GO:0016787">
    <property type="term" value="F:hydrolase activity"/>
    <property type="evidence" value="ECO:0007669"/>
    <property type="project" value="UniProtKB-KW"/>
</dbReference>
<evidence type="ECO:0000313" key="2">
    <source>
        <dbReference type="Proteomes" id="UP001595705"/>
    </source>
</evidence>
<dbReference type="InterPro" id="IPR036412">
    <property type="entry name" value="HAD-like_sf"/>
</dbReference>
<evidence type="ECO:0000313" key="1">
    <source>
        <dbReference type="EMBL" id="MFC3715528.1"/>
    </source>
</evidence>
<dbReference type="Gene3D" id="3.40.50.1000">
    <property type="entry name" value="HAD superfamily/HAD-like"/>
    <property type="match status" value="1"/>
</dbReference>